<reference evidence="1 2" key="1">
    <citation type="submission" date="2019-08" db="EMBL/GenBank/DDBJ databases">
        <authorList>
            <person name="Peeters C."/>
        </authorList>
    </citation>
    <scope>NUCLEOTIDE SEQUENCE [LARGE SCALE GENOMIC DNA]</scope>
    <source>
        <strain evidence="1 2">LMG 31111</strain>
    </source>
</reference>
<dbReference type="AlphaFoldDB" id="A0A5E4VE19"/>
<dbReference type="EMBL" id="CABPSE010000008">
    <property type="protein sequence ID" value="VVE09824.1"/>
    <property type="molecule type" value="Genomic_DNA"/>
</dbReference>
<organism evidence="1 2">
    <name type="scientific">Pandoraea communis</name>
    <dbReference type="NCBI Taxonomy" id="2508297"/>
    <lineage>
        <taxon>Bacteria</taxon>
        <taxon>Pseudomonadati</taxon>
        <taxon>Pseudomonadota</taxon>
        <taxon>Betaproteobacteria</taxon>
        <taxon>Burkholderiales</taxon>
        <taxon>Burkholderiaceae</taxon>
        <taxon>Pandoraea</taxon>
    </lineage>
</organism>
<proteinExistence type="predicted"/>
<name>A0A5E4VE19_9BURK</name>
<protein>
    <submittedName>
        <fullName evidence="1">Uncharacterized protein</fullName>
    </submittedName>
</protein>
<keyword evidence="2" id="KW-1185">Reference proteome</keyword>
<dbReference type="Proteomes" id="UP000383971">
    <property type="component" value="Unassembled WGS sequence"/>
</dbReference>
<gene>
    <name evidence="1" type="ORF">PCO31111_02592</name>
</gene>
<evidence type="ECO:0000313" key="1">
    <source>
        <dbReference type="EMBL" id="VVE09824.1"/>
    </source>
</evidence>
<sequence length="84" mass="9493">MESVRLSGDPLGALAGIDEIINRGDREAFVELLHAIIAQPDGPVADRVRTLYERVRHRAGDPEFVAWPQYQAAYWLAAAMREFR</sequence>
<accession>A0A5E4VE19</accession>
<dbReference type="RefSeq" id="WP_174977203.1">
    <property type="nucleotide sequence ID" value="NZ_CABPSE010000008.1"/>
</dbReference>
<evidence type="ECO:0000313" key="2">
    <source>
        <dbReference type="Proteomes" id="UP000383971"/>
    </source>
</evidence>